<accession>A0A8C7ZD22</accession>
<evidence type="ECO:0000313" key="4">
    <source>
        <dbReference type="Proteomes" id="UP000694383"/>
    </source>
</evidence>
<dbReference type="InterPro" id="IPR043502">
    <property type="entry name" value="DNA/RNA_pol_sf"/>
</dbReference>
<dbReference type="InterPro" id="IPR005135">
    <property type="entry name" value="Endo/exonuclease/phosphatase"/>
</dbReference>
<name>A0A8C7ZD22_9TELE</name>
<dbReference type="Proteomes" id="UP000694383">
    <property type="component" value="Unplaced"/>
</dbReference>
<keyword evidence="1" id="KW-0812">Transmembrane</keyword>
<dbReference type="Pfam" id="PF03372">
    <property type="entry name" value="Exo_endo_phos"/>
    <property type="match status" value="1"/>
</dbReference>
<evidence type="ECO:0000313" key="3">
    <source>
        <dbReference type="Ensembl" id="ENSOSIP00000039047.1"/>
    </source>
</evidence>
<dbReference type="Pfam" id="PF00078">
    <property type="entry name" value="RVT_1"/>
    <property type="match status" value="1"/>
</dbReference>
<evidence type="ECO:0000259" key="2">
    <source>
        <dbReference type="PROSITE" id="PS50878"/>
    </source>
</evidence>
<dbReference type="GeneTree" id="ENSGT00940000163737"/>
<reference evidence="3" key="1">
    <citation type="submission" date="2025-08" db="UniProtKB">
        <authorList>
            <consortium name="Ensembl"/>
        </authorList>
    </citation>
    <scope>IDENTIFICATION</scope>
</reference>
<protein>
    <recommendedName>
        <fullName evidence="2">Reverse transcriptase domain-containing protein</fullName>
    </recommendedName>
</protein>
<organism evidence="3 4">
    <name type="scientific">Oryzias sinensis</name>
    <name type="common">Chinese medaka</name>
    <dbReference type="NCBI Taxonomy" id="183150"/>
    <lineage>
        <taxon>Eukaryota</taxon>
        <taxon>Metazoa</taxon>
        <taxon>Chordata</taxon>
        <taxon>Craniata</taxon>
        <taxon>Vertebrata</taxon>
        <taxon>Euteleostomi</taxon>
        <taxon>Actinopterygii</taxon>
        <taxon>Neopterygii</taxon>
        <taxon>Teleostei</taxon>
        <taxon>Neoteleostei</taxon>
        <taxon>Acanthomorphata</taxon>
        <taxon>Ovalentaria</taxon>
        <taxon>Atherinomorphae</taxon>
        <taxon>Beloniformes</taxon>
        <taxon>Adrianichthyidae</taxon>
        <taxon>Oryziinae</taxon>
        <taxon>Oryzias</taxon>
    </lineage>
</organism>
<reference evidence="3" key="2">
    <citation type="submission" date="2025-09" db="UniProtKB">
        <authorList>
            <consortium name="Ensembl"/>
        </authorList>
    </citation>
    <scope>IDENTIFICATION</scope>
</reference>
<keyword evidence="1" id="KW-0472">Membrane</keyword>
<dbReference type="Gene3D" id="3.60.10.10">
    <property type="entry name" value="Endonuclease/exonuclease/phosphatase"/>
    <property type="match status" value="1"/>
</dbReference>
<keyword evidence="4" id="KW-1185">Reference proteome</keyword>
<dbReference type="PANTHER" id="PTHR19446">
    <property type="entry name" value="REVERSE TRANSCRIPTASES"/>
    <property type="match status" value="1"/>
</dbReference>
<dbReference type="SUPFAM" id="SSF56672">
    <property type="entry name" value="DNA/RNA polymerases"/>
    <property type="match status" value="1"/>
</dbReference>
<keyword evidence="1" id="KW-1133">Transmembrane helix</keyword>
<dbReference type="CDD" id="cd01650">
    <property type="entry name" value="RT_nLTR_like"/>
    <property type="match status" value="1"/>
</dbReference>
<evidence type="ECO:0000256" key="1">
    <source>
        <dbReference type="SAM" id="Phobius"/>
    </source>
</evidence>
<dbReference type="InterPro" id="IPR036691">
    <property type="entry name" value="Endo/exonu/phosph_ase_sf"/>
</dbReference>
<sequence length="1298" mass="147822">MDSFKVGSLNVNGAREPLKRALLFETMRAKHLDVLFLQETHSDPSLEVNWNREWDGGVLLSHLTSASGGVGFLFSRRFTPISTEVEHLVAGRVLLVRAVFERFAVLLVNVYAPTVGAERKSFFARLSVKLDSCSSEDFLFLGGDFNCTENELLDRNHIEPHPASQRALGQLVCSHGLVDVWRRMHADCRQYTWSRMYESRLTLARLDRFYCFKHHFNVFRSCNIFPVAFTDHSLVVCVFYVKDFTPKSAYWHFNSVLTFDAGFKDVLSFFWTQFRQKKHDFSSLGQWWDRGKSEIKLLCQQYTLNVTRDYCRLIEDLETDIVGLESLSESTQNQGRIELLKAKRLTLERLLDSKVQGALVRSRFQDVSEMDAPSSFFFGLEKKHGQMKVMHSLLSDTGEELLRPDQIRQRAVDFYSSLYASEYDGDDGLLDEFCSGLPHVAEEMNFQLDRPLQLPELSAALQSMKGRKAPGIDGLTVEFYKAFWDILAPDILEVFNDCLFSGALPTSCRRAVVALLPKKGNLQEIKNWRPVSLLCVDYKILSRTFSNRLRDAMEQIIHRDQTYCVRGRLMVDNVFLIRDVLEVSELLGVRTGLISLDQEKAFDRVEHSFLWKVMEKFGFCAGFIAKLRVFYAEAESVLKVNGGLCAPFRVGRGIRQGCALSGMLYALSLEPLLHKIRASIEGLCLPGFRRNIVLSAYADDVIVFVQNQADVNVLVDAIHAFSKLSSARVNWHKTEALAVGKWQDALPTLPSNVIWRTDGLKYLGVFLGGPVTEKKNWEDVVHKLEGKMNKWRWLLPQMSFRGRVLVINNLVASLLWHRLMCLDPPSGLLSQIQSKLVNFFWDSLHWVPQGVLFLPREEGGQGLVHLASRTATFRIQFLQRFLTGPTDLMWRELASCILRRVNGLGLDEALFLMDTNFLDVRGVPPFYQGVFKSWHLFNVVKRKNSPSLCWLLKEPLIYGAWLDICDDTTPGLQLTLRRSGVLTLEQLVTAAGPDLSDISSLCSLLGLRSARMAHRLLDRWRDRLGAGVRGLLAAYCNGTTALIHDELFPEVWLSPDLGGLTGQLLRPCNPNNLTLHCADRRTLYVNCVKVLNKTKLQNRLPSAWTGKLSGGEDGPHWRVLYKAPIRKRTGDLQWRILHGAIASNSFISVLNPTVSDCCPFCGVRETIFHVFSECKRLSGLFTLLTSVFALFNVMFSVRCFIYGSGYRKKDKEKWQLLNFIVGEAKLAIHVSRKRKIAGKPLADAVRVWRCNVRSRLKLEFSFFRLSNRLSCFEKIWCFADVLCRVSNGELCFAPFLCE</sequence>
<dbReference type="SUPFAM" id="SSF56219">
    <property type="entry name" value="DNase I-like"/>
    <property type="match status" value="1"/>
</dbReference>
<dbReference type="Ensembl" id="ENSOSIT00000041155.1">
    <property type="protein sequence ID" value="ENSOSIP00000039047.1"/>
    <property type="gene ID" value="ENSOSIG00000019216.1"/>
</dbReference>
<dbReference type="GO" id="GO:0003824">
    <property type="term" value="F:catalytic activity"/>
    <property type="evidence" value="ECO:0007669"/>
    <property type="project" value="InterPro"/>
</dbReference>
<proteinExistence type="predicted"/>
<dbReference type="InterPro" id="IPR000477">
    <property type="entry name" value="RT_dom"/>
</dbReference>
<dbReference type="PROSITE" id="PS50878">
    <property type="entry name" value="RT_POL"/>
    <property type="match status" value="1"/>
</dbReference>
<dbReference type="CDD" id="cd09076">
    <property type="entry name" value="L1-EN"/>
    <property type="match status" value="1"/>
</dbReference>
<feature type="transmembrane region" description="Helical" evidence="1">
    <location>
        <begin position="1180"/>
        <end position="1201"/>
    </location>
</feature>
<feature type="domain" description="Reverse transcriptase" evidence="2">
    <location>
        <begin position="497"/>
        <end position="767"/>
    </location>
</feature>